<accession>A1A2Y0</accession>
<keyword evidence="3" id="KW-1185">Reference proteome</keyword>
<dbReference type="InterPro" id="IPR015109">
    <property type="entry name" value="Restrct_endonuc_II_EcoRII_C"/>
</dbReference>
<evidence type="ECO:0000313" key="3">
    <source>
        <dbReference type="Proteomes" id="UP000008702"/>
    </source>
</evidence>
<dbReference type="REBASE" id="14012">
    <property type="entry name" value="BadAORF1283P"/>
</dbReference>
<proteinExistence type="predicted"/>
<dbReference type="InterPro" id="IPR038365">
    <property type="entry name" value="EcoRII_C_sf"/>
</dbReference>
<name>A1A2Y0_BIFAA</name>
<dbReference type="InterPro" id="IPR011335">
    <property type="entry name" value="Restrct_endonuc-II-like"/>
</dbReference>
<dbReference type="Proteomes" id="UP000008702">
    <property type="component" value="Chromosome"/>
</dbReference>
<evidence type="ECO:0000259" key="1">
    <source>
        <dbReference type="Pfam" id="PF09019"/>
    </source>
</evidence>
<dbReference type="SUPFAM" id="SSF52980">
    <property type="entry name" value="Restriction endonuclease-like"/>
    <property type="match status" value="1"/>
</dbReference>
<organism evidence="2 3">
    <name type="scientific">Bifidobacterium adolescentis (strain ATCC 15703 / DSM 20083 / NCTC 11814 / E194a)</name>
    <dbReference type="NCBI Taxonomy" id="367928"/>
    <lineage>
        <taxon>Bacteria</taxon>
        <taxon>Bacillati</taxon>
        <taxon>Actinomycetota</taxon>
        <taxon>Actinomycetes</taxon>
        <taxon>Bifidobacteriales</taxon>
        <taxon>Bifidobacteriaceae</taxon>
        <taxon>Bifidobacterium</taxon>
    </lineage>
</organism>
<dbReference type="RefSeq" id="WP_011743604.1">
    <property type="nucleotide sequence ID" value="NC_008618.1"/>
</dbReference>
<keyword evidence="2" id="KW-0378">Hydrolase</keyword>
<reference evidence="2 3" key="1">
    <citation type="submission" date="2006-12" db="EMBL/GenBank/DDBJ databases">
        <title>Bifidobacterium adolescentis complete genome sequence.</title>
        <authorList>
            <person name="Suzuki T."/>
            <person name="Tsuda Y."/>
            <person name="Kanou N."/>
            <person name="Inoue T."/>
            <person name="Kumazaki K."/>
            <person name="Nagano S."/>
            <person name="Hirai S."/>
            <person name="Tanaka K."/>
            <person name="Watanabe K."/>
        </authorList>
    </citation>
    <scope>NUCLEOTIDE SEQUENCE [LARGE SCALE GENOMIC DNA]</scope>
    <source>
        <strain evidence="3">ATCC 15703 / DSM 20083 / NCTC 11814 / E194a</strain>
    </source>
</reference>
<dbReference type="Gene3D" id="3.40.91.80">
    <property type="match status" value="1"/>
</dbReference>
<dbReference type="CDD" id="cd22320">
    <property type="entry name" value="Ecl18kI-like"/>
    <property type="match status" value="1"/>
</dbReference>
<dbReference type="Pfam" id="PF09019">
    <property type="entry name" value="EcoRII-C"/>
    <property type="match status" value="1"/>
</dbReference>
<keyword evidence="2" id="KW-0540">Nuclease</keyword>
<dbReference type="EMBL" id="AP009256">
    <property type="protein sequence ID" value="BAF40063.1"/>
    <property type="molecule type" value="Genomic_DNA"/>
</dbReference>
<evidence type="ECO:0000313" key="2">
    <source>
        <dbReference type="EMBL" id="BAF40063.1"/>
    </source>
</evidence>
<dbReference type="KEGG" id="bad:BAD_1282"/>
<dbReference type="GO" id="GO:0003677">
    <property type="term" value="F:DNA binding"/>
    <property type="evidence" value="ECO:0007669"/>
    <property type="project" value="InterPro"/>
</dbReference>
<gene>
    <name evidence="2" type="primary">kpn2kIR</name>
    <name evidence="2" type="ordered locus">BAD_1282</name>
</gene>
<dbReference type="GO" id="GO:0009036">
    <property type="term" value="F:type II site-specific deoxyribonuclease activity"/>
    <property type="evidence" value="ECO:0007669"/>
    <property type="project" value="InterPro"/>
</dbReference>
<dbReference type="STRING" id="367928.BAD_1282"/>
<protein>
    <submittedName>
        <fullName evidence="2">Restriction endonuclease RKpn2kI</fullName>
    </submittedName>
</protein>
<dbReference type="GO" id="GO:0009307">
    <property type="term" value="P:DNA restriction-modification system"/>
    <property type="evidence" value="ECO:0007669"/>
    <property type="project" value="InterPro"/>
</dbReference>
<dbReference type="GeneID" id="4556231"/>
<keyword evidence="2" id="KW-0255">Endonuclease</keyword>
<feature type="domain" description="Restriction endonuclease type II EcoRII C-terminal" evidence="1">
    <location>
        <begin position="102"/>
        <end position="248"/>
    </location>
</feature>
<dbReference type="HOGENOM" id="CLU_079077_0_0_11"/>
<sequence>MITADDYKETIKEMRKDHFPSPFDIAYNSFMELGFDKMGKSYFKEHASDFVGQMRTQCWKDFQVCEKKFTVKALSSLIDPMSFKGMEAVDAIKKFVSDYPQHIYELTLSNTQSRRSRAGKEFEAIIEMMLIGASIPTDSQGNVGKQFFAQHHLGKLVDFVTPGAIQYSIDKQRTVLISAKTTLRERWQEVPEEVTRTGAPRMYLATLDSDITENTLNVLYESNITIVTTKENRSHYTNPRVMTFEEMITEASNITEKWEGYSYTDKQRSVVEQFLRKQIEKHKNHPIVCDYYKARLAECL</sequence>
<dbReference type="AlphaFoldDB" id="A1A2Y0"/>